<dbReference type="EMBL" id="JBJQOH010000001">
    <property type="protein sequence ID" value="KAL3702198.1"/>
    <property type="molecule type" value="Genomic_DNA"/>
</dbReference>
<feature type="domain" description="3'-5' exonuclease" evidence="4">
    <location>
        <begin position="250"/>
        <end position="428"/>
    </location>
</feature>
<sequence>MASDGRRDITGTIVSSSRSRLEGLSLEALSLDTSPRREERRLAQARGESPAPPLYPDFVVTHIDVEEPEQEFLVTHIDVVEPEQEFLVTHIDVEEPKSSSRRRRNKKKTSADSDGQSSASGRSRHVSDKKCTPQGEPRDRDTTEWESQPPNLEETEPGDAGADGMRKQKRDQASNRWAKRQQSQNVGTQQWKSAAGVASSSGWDDDLRYASAASPSSSTVPDVHSVDAVDHFDAGYFDEQINILGTDVTVRVAYTAKGVAEWIDECPANEGIFGFDIEWKPNFVKGQNNDAALCQLACAARCLIVQLLHIDYIPEKLKAFLADPRKKLVGVGVKGDISKLSEAYDLTCRGEVDLGAYAAEVFKDPKLKQAGLTTLSTLILDIPFKKSKRITTSNWAVQGLSYNQIVYAASDAWIAYSMLTALESKQRNQTSTSIAGAVPHLPNQGDVQVARQGR</sequence>
<dbReference type="CDD" id="cd06141">
    <property type="entry name" value="WRN_exo"/>
    <property type="match status" value="1"/>
</dbReference>
<dbReference type="PANTHER" id="PTHR13620">
    <property type="entry name" value="3-5 EXONUCLEASE"/>
    <property type="match status" value="1"/>
</dbReference>
<dbReference type="Gene3D" id="3.30.420.10">
    <property type="entry name" value="Ribonuclease H-like superfamily/Ribonuclease H"/>
    <property type="match status" value="1"/>
</dbReference>
<evidence type="ECO:0000313" key="6">
    <source>
        <dbReference type="Proteomes" id="UP001633002"/>
    </source>
</evidence>
<feature type="compositionally biased region" description="Low complexity" evidence="3">
    <location>
        <begin position="112"/>
        <end position="121"/>
    </location>
</feature>
<dbReference type="InterPro" id="IPR036397">
    <property type="entry name" value="RNaseH_sf"/>
</dbReference>
<keyword evidence="1" id="KW-0540">Nuclease</keyword>
<dbReference type="InterPro" id="IPR002562">
    <property type="entry name" value="3'-5'_exonuclease_dom"/>
</dbReference>
<dbReference type="Proteomes" id="UP001633002">
    <property type="component" value="Unassembled WGS sequence"/>
</dbReference>
<evidence type="ECO:0000313" key="5">
    <source>
        <dbReference type="EMBL" id="KAL3702198.1"/>
    </source>
</evidence>
<protein>
    <recommendedName>
        <fullName evidence="4">3'-5' exonuclease domain-containing protein</fullName>
    </recommendedName>
</protein>
<accession>A0ABD3IET1</accession>
<feature type="compositionally biased region" description="Basic and acidic residues" evidence="3">
    <location>
        <begin position="164"/>
        <end position="173"/>
    </location>
</feature>
<feature type="region of interest" description="Disordered" evidence="3">
    <location>
        <begin position="90"/>
        <end position="199"/>
    </location>
</feature>
<evidence type="ECO:0000259" key="4">
    <source>
        <dbReference type="SMART" id="SM00474"/>
    </source>
</evidence>
<dbReference type="AlphaFoldDB" id="A0ABD3IET1"/>
<evidence type="ECO:0000256" key="1">
    <source>
        <dbReference type="ARBA" id="ARBA00022722"/>
    </source>
</evidence>
<feature type="region of interest" description="Disordered" evidence="3">
    <location>
        <begin position="435"/>
        <end position="454"/>
    </location>
</feature>
<feature type="region of interest" description="Disordered" evidence="3">
    <location>
        <begin position="32"/>
        <end position="55"/>
    </location>
</feature>
<dbReference type="SMART" id="SM00474">
    <property type="entry name" value="35EXOc"/>
    <property type="match status" value="1"/>
</dbReference>
<name>A0ABD3IET1_9MARC</name>
<evidence type="ECO:0000256" key="3">
    <source>
        <dbReference type="SAM" id="MobiDB-lite"/>
    </source>
</evidence>
<feature type="compositionally biased region" description="Polar residues" evidence="3">
    <location>
        <begin position="180"/>
        <end position="199"/>
    </location>
</feature>
<keyword evidence="6" id="KW-1185">Reference proteome</keyword>
<dbReference type="Pfam" id="PF01612">
    <property type="entry name" value="DNA_pol_A_exo1"/>
    <property type="match status" value="1"/>
</dbReference>
<organism evidence="5 6">
    <name type="scientific">Riccia sorocarpa</name>
    <dbReference type="NCBI Taxonomy" id="122646"/>
    <lineage>
        <taxon>Eukaryota</taxon>
        <taxon>Viridiplantae</taxon>
        <taxon>Streptophyta</taxon>
        <taxon>Embryophyta</taxon>
        <taxon>Marchantiophyta</taxon>
        <taxon>Marchantiopsida</taxon>
        <taxon>Marchantiidae</taxon>
        <taxon>Marchantiales</taxon>
        <taxon>Ricciaceae</taxon>
        <taxon>Riccia</taxon>
    </lineage>
</organism>
<dbReference type="InterPro" id="IPR012337">
    <property type="entry name" value="RNaseH-like_sf"/>
</dbReference>
<feature type="compositionally biased region" description="Basic residues" evidence="3">
    <location>
        <begin position="99"/>
        <end position="108"/>
    </location>
</feature>
<gene>
    <name evidence="5" type="ORF">R1sor_020220</name>
</gene>
<keyword evidence="2" id="KW-0378">Hydrolase</keyword>
<feature type="compositionally biased region" description="Basic and acidic residues" evidence="3">
    <location>
        <begin position="125"/>
        <end position="143"/>
    </location>
</feature>
<dbReference type="GO" id="GO:0008408">
    <property type="term" value="F:3'-5' exonuclease activity"/>
    <property type="evidence" value="ECO:0007669"/>
    <property type="project" value="UniProtKB-ARBA"/>
</dbReference>
<proteinExistence type="predicted"/>
<dbReference type="SUPFAM" id="SSF53098">
    <property type="entry name" value="Ribonuclease H-like"/>
    <property type="match status" value="1"/>
</dbReference>
<comment type="caution">
    <text evidence="5">The sequence shown here is derived from an EMBL/GenBank/DDBJ whole genome shotgun (WGS) entry which is preliminary data.</text>
</comment>
<dbReference type="PANTHER" id="PTHR13620:SF104">
    <property type="entry name" value="EXONUCLEASE 3'-5' DOMAIN-CONTAINING PROTEIN 2"/>
    <property type="match status" value="1"/>
</dbReference>
<evidence type="ECO:0000256" key="2">
    <source>
        <dbReference type="ARBA" id="ARBA00022801"/>
    </source>
</evidence>
<reference evidence="5 6" key="1">
    <citation type="submission" date="2024-09" db="EMBL/GenBank/DDBJ databases">
        <title>Chromosome-scale assembly of Riccia sorocarpa.</title>
        <authorList>
            <person name="Paukszto L."/>
        </authorList>
    </citation>
    <scope>NUCLEOTIDE SEQUENCE [LARGE SCALE GENOMIC DNA]</scope>
    <source>
        <strain evidence="5">LP-2024</strain>
        <tissue evidence="5">Aerial parts of the thallus</tissue>
    </source>
</reference>
<dbReference type="InterPro" id="IPR051132">
    <property type="entry name" value="3-5_Exonuclease_domain"/>
</dbReference>